<accession>A0AAD6CIR6</accession>
<dbReference type="SUPFAM" id="SSF54373">
    <property type="entry name" value="FAD-linked reductases, C-terminal domain"/>
    <property type="match status" value="1"/>
</dbReference>
<sequence>MPVFTENASSSRDLRVLPSFAPPLPRLAPTFEPENNSEEKYEVLVVGAGPSGLMLTLLLARYGLTDKSLLCIDAKPSTLKSGQADGIQPRTLEVLKTLGISDEIENEACQMWQFAFWNPSSNTEKIIERTAVVPEIIPAARFKYEATIHQGRVERIMETDLLRYSARGVLRNTSLIDVCIDEQGDAEFPVVARISVDGVEKSVRTKHLVGADGAHSVVRRSMELKLEGESLDHIWGVVDLVAETDFPDIRRRCAIHSPAGSVMVIPRERIVTGEYLTRLYVHVPETVVPDADQMVDGDEGGSCEDARSRRSKITLEGILKQAADAMKPYSIRPKEGAVDWWAAYQIGQRVSPEFIVKDAKRVARVFISGDACHTHSPKAGQGMNVSMMDSYNLAWKLIYHINGLTPSSSSDSPTPILDTYQTERHEIAQQLIDFDRKFSTMFSGKMGATEGLTQEEFQQAFRLGNGFTSGCGVEYPEHRNPLVVRENLDCNSDSSPIRGTDYLSGIIRPGRRLLNVKLLRHADGWQRDIHDDIPSTGRFRLLVLTSTDVLDRKSASAETLTKISQLVSQFPASVIEQIVLHPALHRPFEWDDIPACVKQNAEMRFYDGSALDDAYGIYGVDPAKGALAVIRPDGYVGVVVRLNEIVRVEEYLKGCIRTICAM</sequence>
<dbReference type="InterPro" id="IPR050641">
    <property type="entry name" value="RIFMO-like"/>
</dbReference>
<dbReference type="CDD" id="cd02979">
    <property type="entry name" value="PHOX_C"/>
    <property type="match status" value="1"/>
</dbReference>
<dbReference type="InterPro" id="IPR038220">
    <property type="entry name" value="PHOX_C_sf"/>
</dbReference>
<dbReference type="SUPFAM" id="SSF52833">
    <property type="entry name" value="Thioredoxin-like"/>
    <property type="match status" value="1"/>
</dbReference>
<dbReference type="GO" id="GO:0016709">
    <property type="term" value="F:oxidoreductase activity, acting on paired donors, with incorporation or reduction of molecular oxygen, NAD(P)H as one donor, and incorporation of one atom of oxygen"/>
    <property type="evidence" value="ECO:0007669"/>
    <property type="project" value="UniProtKB-ARBA"/>
</dbReference>
<keyword evidence="4" id="KW-0560">Oxidoreductase</keyword>
<dbReference type="Proteomes" id="UP001220324">
    <property type="component" value="Unassembled WGS sequence"/>
</dbReference>
<dbReference type="SUPFAM" id="SSF51905">
    <property type="entry name" value="FAD/NAD(P)-binding domain"/>
    <property type="match status" value="1"/>
</dbReference>
<name>A0AAD6CIR6_9EURO</name>
<comment type="similarity">
    <text evidence="1">Belongs to the PheA/TfdB FAD monooxygenase family.</text>
</comment>
<feature type="domain" description="FAD-binding" evidence="5">
    <location>
        <begin position="358"/>
        <end position="434"/>
    </location>
</feature>
<reference evidence="7 8" key="1">
    <citation type="journal article" date="2023" name="IMA Fungus">
        <title>Comparative genomic study of the Penicillium genus elucidates a diverse pangenome and 15 lateral gene transfer events.</title>
        <authorList>
            <person name="Petersen C."/>
            <person name="Sorensen T."/>
            <person name="Nielsen M.R."/>
            <person name="Sondergaard T.E."/>
            <person name="Sorensen J.L."/>
            <person name="Fitzpatrick D.A."/>
            <person name="Frisvad J.C."/>
            <person name="Nielsen K.L."/>
        </authorList>
    </citation>
    <scope>NUCLEOTIDE SEQUENCE [LARGE SCALE GENOMIC DNA]</scope>
    <source>
        <strain evidence="7 8">IBT 35679</strain>
    </source>
</reference>
<comment type="caution">
    <text evidence="7">The sequence shown here is derived from an EMBL/GenBank/DDBJ whole genome shotgun (WGS) entry which is preliminary data.</text>
</comment>
<keyword evidence="8" id="KW-1185">Reference proteome</keyword>
<evidence type="ECO:0000256" key="3">
    <source>
        <dbReference type="ARBA" id="ARBA00022827"/>
    </source>
</evidence>
<evidence type="ECO:0000259" key="6">
    <source>
        <dbReference type="Pfam" id="PF07976"/>
    </source>
</evidence>
<dbReference type="InterPro" id="IPR036249">
    <property type="entry name" value="Thioredoxin-like_sf"/>
</dbReference>
<dbReference type="Gene3D" id="3.30.9.10">
    <property type="entry name" value="D-Amino Acid Oxidase, subunit A, domain 2"/>
    <property type="match status" value="1"/>
</dbReference>
<organism evidence="7 8">
    <name type="scientific">Penicillium frequentans</name>
    <dbReference type="NCBI Taxonomy" id="3151616"/>
    <lineage>
        <taxon>Eukaryota</taxon>
        <taxon>Fungi</taxon>
        <taxon>Dikarya</taxon>
        <taxon>Ascomycota</taxon>
        <taxon>Pezizomycotina</taxon>
        <taxon>Eurotiomycetes</taxon>
        <taxon>Eurotiomycetidae</taxon>
        <taxon>Eurotiales</taxon>
        <taxon>Aspergillaceae</taxon>
        <taxon>Penicillium</taxon>
    </lineage>
</organism>
<dbReference type="InterPro" id="IPR012941">
    <property type="entry name" value="Phe_hydrox_C_dim_dom"/>
</dbReference>
<evidence type="ECO:0000256" key="2">
    <source>
        <dbReference type="ARBA" id="ARBA00022630"/>
    </source>
</evidence>
<feature type="domain" description="Phenol hydroxylase-like C-terminal dimerisation" evidence="6">
    <location>
        <begin position="505"/>
        <end position="656"/>
    </location>
</feature>
<evidence type="ECO:0000256" key="4">
    <source>
        <dbReference type="ARBA" id="ARBA00023002"/>
    </source>
</evidence>
<dbReference type="PRINTS" id="PR00420">
    <property type="entry name" value="RNGMNOXGNASE"/>
</dbReference>
<dbReference type="PANTHER" id="PTHR43004:SF15">
    <property type="entry name" value="MONOOXYGENASE, PUTATIVE (AFU_ORTHOLOGUE AFUA_6G03030)-RELATED"/>
    <property type="match status" value="1"/>
</dbReference>
<dbReference type="InterPro" id="IPR036188">
    <property type="entry name" value="FAD/NAD-bd_sf"/>
</dbReference>
<evidence type="ECO:0000313" key="8">
    <source>
        <dbReference type="Proteomes" id="UP001220324"/>
    </source>
</evidence>
<protein>
    <submittedName>
        <fullName evidence="7">Phenol hydroxylase C-terminal dimerization</fullName>
    </submittedName>
</protein>
<gene>
    <name evidence="7" type="ORF">N7494_010894</name>
</gene>
<evidence type="ECO:0000313" key="7">
    <source>
        <dbReference type="EMBL" id="KAJ5524244.1"/>
    </source>
</evidence>
<dbReference type="Gene3D" id="3.40.30.20">
    <property type="match status" value="1"/>
</dbReference>
<dbReference type="Pfam" id="PF01494">
    <property type="entry name" value="FAD_binding_3"/>
    <property type="match status" value="2"/>
</dbReference>
<dbReference type="GO" id="GO:0071949">
    <property type="term" value="F:FAD binding"/>
    <property type="evidence" value="ECO:0007669"/>
    <property type="project" value="InterPro"/>
</dbReference>
<keyword evidence="3" id="KW-0274">FAD</keyword>
<feature type="domain" description="FAD-binding" evidence="5">
    <location>
        <begin position="41"/>
        <end position="276"/>
    </location>
</feature>
<dbReference type="InterPro" id="IPR002938">
    <property type="entry name" value="FAD-bd"/>
</dbReference>
<keyword evidence="2" id="KW-0285">Flavoprotein</keyword>
<dbReference type="EMBL" id="JAQIZZ010000008">
    <property type="protein sequence ID" value="KAJ5524244.1"/>
    <property type="molecule type" value="Genomic_DNA"/>
</dbReference>
<dbReference type="AlphaFoldDB" id="A0AAD6CIR6"/>
<dbReference type="PANTHER" id="PTHR43004">
    <property type="entry name" value="TRK SYSTEM POTASSIUM UPTAKE PROTEIN"/>
    <property type="match status" value="1"/>
</dbReference>
<dbReference type="Pfam" id="PF07976">
    <property type="entry name" value="Phe_hydrox_dim"/>
    <property type="match status" value="1"/>
</dbReference>
<evidence type="ECO:0000259" key="5">
    <source>
        <dbReference type="Pfam" id="PF01494"/>
    </source>
</evidence>
<proteinExistence type="inferred from homology"/>
<dbReference type="Gene3D" id="3.50.50.60">
    <property type="entry name" value="FAD/NAD(P)-binding domain"/>
    <property type="match status" value="1"/>
</dbReference>
<evidence type="ECO:0000256" key="1">
    <source>
        <dbReference type="ARBA" id="ARBA00007801"/>
    </source>
</evidence>